<dbReference type="OrthoDB" id="411857at2759"/>
<gene>
    <name evidence="5" type="primary">LOC110418157</name>
</gene>
<dbReference type="Gene3D" id="1.25.40.10">
    <property type="entry name" value="Tetratricopeptide repeat domain"/>
    <property type="match status" value="3"/>
</dbReference>
<reference evidence="5" key="1">
    <citation type="submission" date="2025-08" db="UniProtKB">
        <authorList>
            <consortium name="RefSeq"/>
        </authorList>
    </citation>
    <scope>IDENTIFICATION</scope>
    <source>
        <tissue evidence="5">Leaf</tissue>
    </source>
</reference>
<comment type="similarity">
    <text evidence="1">Belongs to the PPR family. P subfamily.</text>
</comment>
<protein>
    <submittedName>
        <fullName evidence="5">Pentatricopeptide repeat-containing protein At3g48810-like</fullName>
    </submittedName>
</protein>
<accession>A0A6J1AI22</accession>
<name>A0A6J1AI22_9ROSI</name>
<dbReference type="GeneID" id="110418157"/>
<evidence type="ECO:0000313" key="4">
    <source>
        <dbReference type="Proteomes" id="UP000504621"/>
    </source>
</evidence>
<dbReference type="InterPro" id="IPR002885">
    <property type="entry name" value="PPR_rpt"/>
</dbReference>
<evidence type="ECO:0000256" key="3">
    <source>
        <dbReference type="PROSITE-ProRule" id="PRU00708"/>
    </source>
</evidence>
<dbReference type="Proteomes" id="UP000504621">
    <property type="component" value="Unplaced"/>
</dbReference>
<dbReference type="PROSITE" id="PS51375">
    <property type="entry name" value="PPR"/>
    <property type="match status" value="2"/>
</dbReference>
<dbReference type="AlphaFoldDB" id="A0A6J1AI22"/>
<dbReference type="RefSeq" id="XP_021286475.1">
    <property type="nucleotide sequence ID" value="XM_021430800.1"/>
</dbReference>
<dbReference type="InterPro" id="IPR044179">
    <property type="entry name" value="PPR5-like"/>
</dbReference>
<organism evidence="4 5">
    <name type="scientific">Herrania umbratica</name>
    <dbReference type="NCBI Taxonomy" id="108875"/>
    <lineage>
        <taxon>Eukaryota</taxon>
        <taxon>Viridiplantae</taxon>
        <taxon>Streptophyta</taxon>
        <taxon>Embryophyta</taxon>
        <taxon>Tracheophyta</taxon>
        <taxon>Spermatophyta</taxon>
        <taxon>Magnoliopsida</taxon>
        <taxon>eudicotyledons</taxon>
        <taxon>Gunneridae</taxon>
        <taxon>Pentapetalae</taxon>
        <taxon>rosids</taxon>
        <taxon>malvids</taxon>
        <taxon>Malvales</taxon>
        <taxon>Malvaceae</taxon>
        <taxon>Byttnerioideae</taxon>
        <taxon>Herrania</taxon>
    </lineage>
</organism>
<dbReference type="Pfam" id="PF01535">
    <property type="entry name" value="PPR"/>
    <property type="match status" value="2"/>
</dbReference>
<dbReference type="Pfam" id="PF13812">
    <property type="entry name" value="PPR_3"/>
    <property type="match status" value="1"/>
</dbReference>
<evidence type="ECO:0000256" key="1">
    <source>
        <dbReference type="ARBA" id="ARBA00007626"/>
    </source>
</evidence>
<proteinExistence type="inferred from homology"/>
<dbReference type="GO" id="GO:0003729">
    <property type="term" value="F:mRNA binding"/>
    <property type="evidence" value="ECO:0007669"/>
    <property type="project" value="InterPro"/>
</dbReference>
<evidence type="ECO:0000313" key="5">
    <source>
        <dbReference type="RefSeq" id="XP_021286475.1"/>
    </source>
</evidence>
<feature type="repeat" description="PPR" evidence="3">
    <location>
        <begin position="211"/>
        <end position="245"/>
    </location>
</feature>
<dbReference type="PANTHER" id="PTHR47874">
    <property type="entry name" value="EXPRESSED PROTEIN"/>
    <property type="match status" value="1"/>
</dbReference>
<sequence length="421" mass="47492">MALVRKGLVSVAKRGLSPQITLIPFKSQRLFCNEPSSSNPLLKKLLQVPSSLIKTTLDSDDRFALRNSAFPWDALVAGLPSLSSEKAQLVLEWKLEKMLKENERDYDQYLNLMSLCAKTRNVPLAMHVFTSMEAHGIKPTASVFNSLLHACLCLNDAITAFSLFEIMERSEGYKPDSETYETFIIGFSSLGNAVAMKSWYSAKKAAGYCATLQTYESLISGCIKSGDFDGAEKFYEEIRSIGIMPNEHILENLLEGFCRQRRFRQAKELLKSFLDVGREISVKMAKKIVCLYSEYGKVEEMEELLSTVVESGQVVEVMLQVHSGIIRMYATLNRLDDAEYSVGRMLKQGLAFRCANDVEKVICCYFRKEAYDRLDIFLEHIKGSHKLSKSTYDLLIAGYRRAGLSQRLDSVIKDMELSGVL</sequence>
<dbReference type="PANTHER" id="PTHR47874:SF4">
    <property type="entry name" value="EXPRESSED PROTEIN"/>
    <property type="match status" value="1"/>
</dbReference>
<dbReference type="InterPro" id="IPR011990">
    <property type="entry name" value="TPR-like_helical_dom_sf"/>
</dbReference>
<dbReference type="NCBIfam" id="TIGR00756">
    <property type="entry name" value="PPR"/>
    <property type="match status" value="2"/>
</dbReference>
<evidence type="ECO:0000256" key="2">
    <source>
        <dbReference type="ARBA" id="ARBA00022737"/>
    </source>
</evidence>
<keyword evidence="4" id="KW-1185">Reference proteome</keyword>
<feature type="repeat" description="PPR" evidence="3">
    <location>
        <begin position="105"/>
        <end position="139"/>
    </location>
</feature>
<keyword evidence="2" id="KW-0677">Repeat</keyword>